<dbReference type="InterPro" id="IPR013083">
    <property type="entry name" value="Znf_RING/FYVE/PHD"/>
</dbReference>
<evidence type="ECO:0000313" key="2">
    <source>
        <dbReference type="EMBL" id="OCF46580.1"/>
    </source>
</evidence>
<dbReference type="Pfam" id="PF13920">
    <property type="entry name" value="zf-C3HC4_3"/>
    <property type="match status" value="1"/>
</dbReference>
<accession>A0A1B9HTJ5</accession>
<dbReference type="KEGG" id="kpin:30175802"/>
<evidence type="ECO:0000313" key="3">
    <source>
        <dbReference type="EMBL" id="WWC72713.1"/>
    </source>
</evidence>
<dbReference type="Proteomes" id="UP000094020">
    <property type="component" value="Chromosome 9"/>
</dbReference>
<protein>
    <submittedName>
        <fullName evidence="2">Uncharacterized protein</fullName>
    </submittedName>
</protein>
<reference evidence="3" key="4">
    <citation type="submission" date="2024-02" db="EMBL/GenBank/DDBJ databases">
        <title>Comparative genomics of Cryptococcus and Kwoniella reveals pathogenesis evolution and contrasting modes of karyotype evolution via chromosome fusion or intercentromeric recombination.</title>
        <authorList>
            <person name="Coelho M.A."/>
            <person name="David-Palma M."/>
            <person name="Shea T."/>
            <person name="Bowers K."/>
            <person name="McGinley-Smith S."/>
            <person name="Mohammad A.W."/>
            <person name="Gnirke A."/>
            <person name="Yurkov A.M."/>
            <person name="Nowrousian M."/>
            <person name="Sun S."/>
            <person name="Cuomo C.A."/>
            <person name="Heitman J."/>
        </authorList>
    </citation>
    <scope>NUCLEOTIDE SEQUENCE</scope>
    <source>
        <strain evidence="3">CBS 10737</strain>
    </source>
</reference>
<keyword evidence="4" id="KW-1185">Reference proteome</keyword>
<feature type="compositionally biased region" description="Low complexity" evidence="1">
    <location>
        <begin position="212"/>
        <end position="222"/>
    </location>
</feature>
<dbReference type="AlphaFoldDB" id="A0A1B9HTJ5"/>
<dbReference type="RefSeq" id="XP_019007799.1">
    <property type="nucleotide sequence ID" value="XM_019159127.1"/>
</dbReference>
<reference evidence="2" key="1">
    <citation type="submission" date="2013-07" db="EMBL/GenBank/DDBJ databases">
        <title>The Genome Sequence of Cryptococcus pinus CBS10737.</title>
        <authorList>
            <consortium name="The Broad Institute Genome Sequencing Platform"/>
            <person name="Cuomo C."/>
            <person name="Litvintseva A."/>
            <person name="Chen Y."/>
            <person name="Heitman J."/>
            <person name="Sun S."/>
            <person name="Springer D."/>
            <person name="Dromer F."/>
            <person name="Young S.K."/>
            <person name="Zeng Q."/>
            <person name="Gargeya S."/>
            <person name="Fitzgerald M."/>
            <person name="Abouelleil A."/>
            <person name="Alvarado L."/>
            <person name="Berlin A.M."/>
            <person name="Chapman S.B."/>
            <person name="Dewar J."/>
            <person name="Goldberg J."/>
            <person name="Griggs A."/>
            <person name="Gujja S."/>
            <person name="Hansen M."/>
            <person name="Howarth C."/>
            <person name="Imamovic A."/>
            <person name="Larimer J."/>
            <person name="McCowan C."/>
            <person name="Murphy C."/>
            <person name="Pearson M."/>
            <person name="Priest M."/>
            <person name="Roberts A."/>
            <person name="Saif S."/>
            <person name="Shea T."/>
            <person name="Sykes S."/>
            <person name="Wortman J."/>
            <person name="Nusbaum C."/>
            <person name="Birren B."/>
        </authorList>
    </citation>
    <scope>NUCLEOTIDE SEQUENCE [LARGE SCALE GENOMIC DNA]</scope>
    <source>
        <strain evidence="2">CBS 10737</strain>
    </source>
</reference>
<dbReference type="Gene3D" id="3.30.40.10">
    <property type="entry name" value="Zinc/RING finger domain, C3HC4 (zinc finger)"/>
    <property type="match status" value="1"/>
</dbReference>
<gene>
    <name evidence="2" type="ORF">I206_07433</name>
    <name evidence="3" type="ORF">I206_106677</name>
</gene>
<evidence type="ECO:0000313" key="4">
    <source>
        <dbReference type="Proteomes" id="UP000094020"/>
    </source>
</evidence>
<feature type="region of interest" description="Disordered" evidence="1">
    <location>
        <begin position="211"/>
        <end position="230"/>
    </location>
</feature>
<dbReference type="EMBL" id="KI894016">
    <property type="protein sequence ID" value="OCF46580.1"/>
    <property type="molecule type" value="Genomic_DNA"/>
</dbReference>
<name>A0A1B9HTJ5_9TREE</name>
<sequence>MSNFDLSKLGPELDTSRRLRQGIPIRSQEDSNFDDAIPELSTSIESGISTSIESLSDFDQESDINKDSHKTTTVDSEIIEKPYPLCLLCLNRPPSAVLLPCCHLNLCYICAPLLIHRSKTTKSKSNSNSNSSPSTTTTQWCQGKSYNTILMNATKNHSKSRKLALGGYRIPEENKINGEFTGKNLINYYNQTNNDVFKFEIDEKEKGRIKLNSSSNFDNNNNNDEDNDDDDNAKCLICREGIKGWLRVYTG</sequence>
<evidence type="ECO:0000256" key="1">
    <source>
        <dbReference type="SAM" id="MobiDB-lite"/>
    </source>
</evidence>
<reference evidence="2" key="3">
    <citation type="submission" date="2016-07" db="EMBL/GenBank/DDBJ databases">
        <title>Evolution of pathogenesis and genome organization in the Tremellales.</title>
        <authorList>
            <person name="Cuomo C."/>
            <person name="Litvintseva A."/>
            <person name="Heitman J."/>
            <person name="Chen Y."/>
            <person name="Sun S."/>
            <person name="Springer D."/>
            <person name="Dromer F."/>
            <person name="Young S."/>
            <person name="Zeng Q."/>
            <person name="Chapman S."/>
            <person name="Gujja S."/>
            <person name="Saif S."/>
            <person name="Birren B."/>
        </authorList>
    </citation>
    <scope>NUCLEOTIDE SEQUENCE</scope>
    <source>
        <strain evidence="2">CBS 10737</strain>
    </source>
</reference>
<dbReference type="EMBL" id="CP144527">
    <property type="protein sequence ID" value="WWC72713.1"/>
    <property type="molecule type" value="Genomic_DNA"/>
</dbReference>
<reference evidence="3" key="2">
    <citation type="submission" date="2013-07" db="EMBL/GenBank/DDBJ databases">
        <authorList>
            <consortium name="The Broad Institute Genome Sequencing Platform"/>
            <person name="Cuomo C."/>
            <person name="Litvintseva A."/>
            <person name="Chen Y."/>
            <person name="Heitman J."/>
            <person name="Sun S."/>
            <person name="Springer D."/>
            <person name="Dromer F."/>
            <person name="Young S.K."/>
            <person name="Zeng Q."/>
            <person name="Gargeya S."/>
            <person name="Fitzgerald M."/>
            <person name="Abouelleil A."/>
            <person name="Alvarado L."/>
            <person name="Berlin A.M."/>
            <person name="Chapman S.B."/>
            <person name="Dewar J."/>
            <person name="Goldberg J."/>
            <person name="Griggs A."/>
            <person name="Gujja S."/>
            <person name="Hansen M."/>
            <person name="Howarth C."/>
            <person name="Imamovic A."/>
            <person name="Larimer J."/>
            <person name="McCowan C."/>
            <person name="Murphy C."/>
            <person name="Pearson M."/>
            <person name="Priest M."/>
            <person name="Roberts A."/>
            <person name="Saif S."/>
            <person name="Shea T."/>
            <person name="Sykes S."/>
            <person name="Wortman J."/>
            <person name="Nusbaum C."/>
            <person name="Birren B."/>
        </authorList>
    </citation>
    <scope>NUCLEOTIDE SEQUENCE</scope>
    <source>
        <strain evidence="3">CBS 10737</strain>
    </source>
</reference>
<organism evidence="2">
    <name type="scientific">Kwoniella pini CBS 10737</name>
    <dbReference type="NCBI Taxonomy" id="1296096"/>
    <lineage>
        <taxon>Eukaryota</taxon>
        <taxon>Fungi</taxon>
        <taxon>Dikarya</taxon>
        <taxon>Basidiomycota</taxon>
        <taxon>Agaricomycotina</taxon>
        <taxon>Tremellomycetes</taxon>
        <taxon>Tremellales</taxon>
        <taxon>Cryptococcaceae</taxon>
        <taxon>Kwoniella</taxon>
    </lineage>
</organism>
<dbReference type="GeneID" id="30175802"/>
<proteinExistence type="predicted"/>
<dbReference type="OrthoDB" id="2565098at2759"/>